<dbReference type="GO" id="GO:0140351">
    <property type="term" value="F:glycosylceramide flippase activity"/>
    <property type="evidence" value="ECO:0007669"/>
    <property type="project" value="UniProtKB-ARBA"/>
</dbReference>
<dbReference type="InterPro" id="IPR006539">
    <property type="entry name" value="P-type_ATPase_IV"/>
</dbReference>
<evidence type="ECO:0000313" key="24">
    <source>
        <dbReference type="Proteomes" id="UP000001646"/>
    </source>
</evidence>
<dbReference type="NCBIfam" id="TIGR01652">
    <property type="entry name" value="ATPase-Plipid"/>
    <property type="match status" value="2"/>
</dbReference>
<dbReference type="InterPro" id="IPR023214">
    <property type="entry name" value="HAD_sf"/>
</dbReference>
<dbReference type="InterPro" id="IPR023299">
    <property type="entry name" value="ATPase_P-typ_cyto_dom_N"/>
</dbReference>
<dbReference type="InterPro" id="IPR001757">
    <property type="entry name" value="P_typ_ATPase"/>
</dbReference>
<dbReference type="InterPro" id="IPR018303">
    <property type="entry name" value="ATPase_P-typ_P_site"/>
</dbReference>
<evidence type="ECO:0000256" key="15">
    <source>
        <dbReference type="ARBA" id="ARBA00050913"/>
    </source>
</evidence>
<evidence type="ECO:0000256" key="17">
    <source>
        <dbReference type="PIRSR" id="PIRSR606539-2"/>
    </source>
</evidence>
<feature type="transmembrane region" description="Helical" evidence="19">
    <location>
        <begin position="1035"/>
        <end position="1056"/>
    </location>
</feature>
<proteinExistence type="inferred from homology"/>
<feature type="binding site" evidence="17">
    <location>
        <position position="827"/>
    </location>
    <ligand>
        <name>ATP</name>
        <dbReference type="ChEBI" id="CHEBI:30616"/>
    </ligand>
</feature>
<comment type="catalytic activity">
    <reaction evidence="15">
        <text>a beta-D-glucosyl-(1&lt;-&gt;1')-N-acylsphing-4-enine(out) + ATP + H2O = a beta-D-glucosyl-(1&lt;-&gt;1')-N-acylsphing-4-enine(in) + ADP + phosphate + H(+)</text>
        <dbReference type="Rhea" id="RHEA:66036"/>
        <dbReference type="ChEBI" id="CHEBI:15377"/>
        <dbReference type="ChEBI" id="CHEBI:15378"/>
        <dbReference type="ChEBI" id="CHEBI:22801"/>
        <dbReference type="ChEBI" id="CHEBI:30616"/>
        <dbReference type="ChEBI" id="CHEBI:43474"/>
        <dbReference type="ChEBI" id="CHEBI:456216"/>
    </reaction>
    <physiologicalReaction direction="left-to-right" evidence="15">
        <dbReference type="Rhea" id="RHEA:66037"/>
    </physiologicalReaction>
</comment>
<dbReference type="GO" id="GO:0005524">
    <property type="term" value="F:ATP binding"/>
    <property type="evidence" value="ECO:0007669"/>
    <property type="project" value="UniProtKB-UniRule"/>
</dbReference>
<feature type="domain" description="P-type ATPase N-terminal" evidence="21">
    <location>
        <begin position="33"/>
        <end position="94"/>
    </location>
</feature>
<feature type="binding site" evidence="17">
    <location>
        <position position="825"/>
    </location>
    <ligand>
        <name>ATP</name>
        <dbReference type="ChEBI" id="CHEBI:30616"/>
    </ligand>
</feature>
<dbReference type="SFLD" id="SFLDG00002">
    <property type="entry name" value="C1.7:_P-type_atpase_like"/>
    <property type="match status" value="1"/>
</dbReference>
<keyword evidence="8" id="KW-0256">Endoplasmic reticulum</keyword>
<evidence type="ECO:0000256" key="13">
    <source>
        <dbReference type="ARBA" id="ARBA00023136"/>
    </source>
</evidence>
<dbReference type="InterPro" id="IPR044492">
    <property type="entry name" value="P_typ_ATPase_HD_dom"/>
</dbReference>
<feature type="transmembrane region" description="Helical" evidence="19">
    <location>
        <begin position="1188"/>
        <end position="1206"/>
    </location>
</feature>
<dbReference type="GO" id="GO:0140326">
    <property type="term" value="F:ATPase-coupled intramembrane lipid transporter activity"/>
    <property type="evidence" value="ECO:0000318"/>
    <property type="project" value="GO_Central"/>
</dbReference>
<name>A0A803T1E5_ANOCA</name>
<comment type="catalytic activity">
    <reaction evidence="14 19">
        <text>ATP + H2O + phospholipidSide 1 = ADP + phosphate + phospholipidSide 2.</text>
        <dbReference type="EC" id="7.6.2.1"/>
    </reaction>
</comment>
<reference evidence="23" key="1">
    <citation type="submission" date="2009-12" db="EMBL/GenBank/DDBJ databases">
        <title>The Genome Sequence of Anolis carolinensis (Green Anole Lizard).</title>
        <authorList>
            <consortium name="The Genome Sequencing Platform"/>
            <person name="Di Palma F."/>
            <person name="Alfoldi J."/>
            <person name="Heiman D."/>
            <person name="Young S."/>
            <person name="Grabherr M."/>
            <person name="Johnson J."/>
            <person name="Lander E.S."/>
            <person name="Lindblad-Toh K."/>
        </authorList>
    </citation>
    <scope>NUCLEOTIDE SEQUENCE [LARGE SCALE GENOMIC DNA]</scope>
    <source>
        <strain evidence="23">JBL SC #1</strain>
    </source>
</reference>
<feature type="binding site" evidence="17">
    <location>
        <position position="750"/>
    </location>
    <ligand>
        <name>ATP</name>
        <dbReference type="ChEBI" id="CHEBI:30616"/>
    </ligand>
</feature>
<feature type="binding site" evidence="17">
    <location>
        <position position="949"/>
    </location>
    <ligand>
        <name>ATP</name>
        <dbReference type="ChEBI" id="CHEBI:30616"/>
    </ligand>
</feature>
<evidence type="ECO:0000256" key="5">
    <source>
        <dbReference type="ARBA" id="ARBA00022692"/>
    </source>
</evidence>
<dbReference type="Pfam" id="PF16209">
    <property type="entry name" value="PhoLip_ATPase_N"/>
    <property type="match status" value="1"/>
</dbReference>
<feature type="binding site" evidence="17">
    <location>
        <position position="688"/>
    </location>
    <ligand>
        <name>ATP</name>
        <dbReference type="ChEBI" id="CHEBI:30616"/>
    </ligand>
</feature>
<dbReference type="SUPFAM" id="SSF56784">
    <property type="entry name" value="HAD-like"/>
    <property type="match status" value="1"/>
</dbReference>
<dbReference type="InterPro" id="IPR008250">
    <property type="entry name" value="ATPase_P-typ_transduc_dom_A_sf"/>
</dbReference>
<evidence type="ECO:0000256" key="11">
    <source>
        <dbReference type="ARBA" id="ARBA00022967"/>
    </source>
</evidence>
<feature type="domain" description="P-type ATPase C-terminal" evidence="22">
    <location>
        <begin position="972"/>
        <end position="1206"/>
    </location>
</feature>
<feature type="transmembrane region" description="Helical" evidence="19">
    <location>
        <begin position="334"/>
        <end position="357"/>
    </location>
</feature>
<dbReference type="SUPFAM" id="SSF81660">
    <property type="entry name" value="Metal cation-transporting ATPase, ATP-binding domain N"/>
    <property type="match status" value="1"/>
</dbReference>
<sequence>MEAGTPEGVSFQQPTKKIPKRRIVIPSLQSFKDEYEKVSKYYMSNRIRTTKYRLWTFIPRNLYEQFHRAANLYFLFIVLLNWIPVVEAFRKEITMIPLLVVLTIIAVKDGLEDYTKYRLDKMINNFVTHVYCGKTGDFVDKFWKDVKVGDFIQLSCNEEIPADMVLLYSSDGDGLCHIETSSLDGETNLKEKLIVKGFVEQTTEMDPESFSYRIECEIPNSDLNCFRGFIQHTSKERVGLSKDNLLLRGCTVRNTDIVVGIVVYAGHETKVMLNNTGSRYKRSKLEKKLNGDIIGCVLLLVVMCSVVAVGRGIWLSNHPGQYVYNSGKQFEPVWGGFLMFWTMIILLQVLIPISLYVSIELVKLGQIYFIQNDIDLYHEPTDTKIQCGSLNVAENLGQIEYIFSDKTGTLTENKMVFRRCSIAGQEYGHEENAKRLETYQPDYESDQDEVALFASHCSLKRLSRGRIGRKSSIGLNMKSMSRMFRSGSMLGTQSMKQLAFSSPLETDVVPDQRLVSKFRRISFNFYKKYETAEPISEIMQISEFFIALAICNTVVVSEPETTGTQPPLKVKSSVSSESATTSEQEETELSCLPDTSKEELVSLDAPDKFLVHEGMDLLCAPGPDVDGLPLDYDPAELSYEAESPDEAALVHAARAYQCTLVARNPEQVVIDMNYMGILTFQRLHILPFDSTRKRMSVVVKHPILNRIVVYTKGADSVMMDLLQKEPTGGANKMQERTQRHLDDYASKGLRTLCIAMKILSDEEYEEWLQGHFLAESSIENREELLLESAERLENNLILLGELERKKWLTEESKTLKSGINIWMLTGDKRETAVNIAYSCKLLESTDQLFVLKSNSLRKACSKERRSTIALRISASAHVKKPQFSYALVIDGPTLKFALHDRVQKKFLELTASVRGVICCRATPVQKSQIVTLVRKERKVMTLAIGDGANDVSMIKLADVGIGICGQEGMQAVLASDFALAQFKHLKKLLFVHGHWCYTRLANMILYFFYKNLAYVGLLFWFQFFSGFSGTPMIDYWSLIFFNLLFTSAPPIIYGVLDQDVSAECLLSNPELYKASQRNEPYGKSAFAVNILDGFYQSFVCFFLPYYTYRNSGIDLYSFGSILNTTMFFIIILHLVIESKYLTMIHFSVFAFSIILFFSIIGTFGALCVLCNPPANPYWVMQRQLANPVFYQICIVTTMLALLPRYLSALKPDISGYIAIFIWDLPCCGFVLKAYLKKPPPAYNRVKVKPAAEPGGCCLQYMTYLSLILPSLISVFFSKASLTLNQGNILKRE</sequence>
<dbReference type="GO" id="GO:0000287">
    <property type="term" value="F:magnesium ion binding"/>
    <property type="evidence" value="ECO:0007669"/>
    <property type="project" value="UniProtKB-UniRule"/>
</dbReference>
<feature type="transmembrane region" description="Helical" evidence="19">
    <location>
        <begin position="70"/>
        <end position="89"/>
    </location>
</feature>
<dbReference type="FunFam" id="3.40.50.1000:FF:000014">
    <property type="entry name" value="Phospholipid-transporting ATPase"/>
    <property type="match status" value="1"/>
</dbReference>
<keyword evidence="11 19" id="KW-1278">Translocase</keyword>
<evidence type="ECO:0000256" key="14">
    <source>
        <dbReference type="ARBA" id="ARBA00034036"/>
    </source>
</evidence>
<feature type="binding site" evidence="17">
    <location>
        <position position="405"/>
    </location>
    <ligand>
        <name>ATP</name>
        <dbReference type="ChEBI" id="CHEBI:30616"/>
    </ligand>
</feature>
<feature type="binding site" evidence="18">
    <location>
        <position position="405"/>
    </location>
    <ligand>
        <name>Mg(2+)</name>
        <dbReference type="ChEBI" id="CHEBI:18420"/>
    </ligand>
</feature>
<dbReference type="PRINTS" id="PR00119">
    <property type="entry name" value="CATATPASE"/>
</dbReference>
<dbReference type="SFLD" id="SFLDF00027">
    <property type="entry name" value="p-type_atpase"/>
    <property type="match status" value="1"/>
</dbReference>
<dbReference type="Bgee" id="ENSACAG00000007038">
    <property type="expression patterns" value="Expressed in adrenal gland and 8 other cell types or tissues"/>
</dbReference>
<keyword evidence="9 17" id="KW-0067">ATP-binding</keyword>
<keyword evidence="5 19" id="KW-0812">Transmembrane</keyword>
<dbReference type="Gene3D" id="2.70.150.10">
    <property type="entry name" value="Calcium-transporting ATPase, cytoplasmic transduction domain A"/>
    <property type="match status" value="1"/>
</dbReference>
<feature type="binding site" evidence="17">
    <location>
        <position position="826"/>
    </location>
    <ligand>
        <name>ATP</name>
        <dbReference type="ChEBI" id="CHEBI:30616"/>
    </ligand>
</feature>
<evidence type="ECO:0000256" key="3">
    <source>
        <dbReference type="ARBA" id="ARBA00004586"/>
    </source>
</evidence>
<feature type="binding site" evidence="18">
    <location>
        <position position="407"/>
    </location>
    <ligand>
        <name>Mg(2+)</name>
        <dbReference type="ChEBI" id="CHEBI:18420"/>
    </ligand>
</feature>
<evidence type="ECO:0000256" key="4">
    <source>
        <dbReference type="ARBA" id="ARBA00008109"/>
    </source>
</evidence>
<dbReference type="NCBIfam" id="TIGR01494">
    <property type="entry name" value="ATPase_P-type"/>
    <property type="match status" value="1"/>
</dbReference>
<feature type="binding site" evidence="17">
    <location>
        <position position="406"/>
    </location>
    <ligand>
        <name>ATP</name>
        <dbReference type="ChEBI" id="CHEBI:30616"/>
    </ligand>
</feature>
<dbReference type="Gene3D" id="3.40.1110.10">
    <property type="entry name" value="Calcium-transporting ATPase, cytoplasmic domain N"/>
    <property type="match status" value="2"/>
</dbReference>
<evidence type="ECO:0000256" key="19">
    <source>
        <dbReference type="RuleBase" id="RU362033"/>
    </source>
</evidence>
<dbReference type="CDD" id="cd02073">
    <property type="entry name" value="P-type_ATPase_APLT_Dnf-like"/>
    <property type="match status" value="1"/>
</dbReference>
<evidence type="ECO:0000256" key="18">
    <source>
        <dbReference type="PIRSR" id="PIRSR606539-3"/>
    </source>
</evidence>
<evidence type="ECO:0000256" key="2">
    <source>
        <dbReference type="ARBA" id="ARBA00004127"/>
    </source>
</evidence>
<dbReference type="GO" id="GO:0005886">
    <property type="term" value="C:plasma membrane"/>
    <property type="evidence" value="ECO:0000318"/>
    <property type="project" value="GO_Central"/>
</dbReference>
<dbReference type="InterPro" id="IPR023298">
    <property type="entry name" value="ATPase_P-typ_TM_dom_sf"/>
</dbReference>
<feature type="transmembrane region" description="Helical" evidence="19">
    <location>
        <begin position="289"/>
        <end position="314"/>
    </location>
</feature>
<dbReference type="GO" id="GO:0005789">
    <property type="term" value="C:endoplasmic reticulum membrane"/>
    <property type="evidence" value="ECO:0007669"/>
    <property type="project" value="UniProtKB-SubCell"/>
</dbReference>
<dbReference type="Gene3D" id="1.20.1110.10">
    <property type="entry name" value="Calcium-transporting ATPase, transmembrane domain"/>
    <property type="match status" value="1"/>
</dbReference>
<feature type="active site" description="4-aspartylphosphate intermediate" evidence="16">
    <location>
        <position position="405"/>
    </location>
</feature>
<dbReference type="Pfam" id="PF13246">
    <property type="entry name" value="Cation_ATPase"/>
    <property type="match status" value="1"/>
</dbReference>
<feature type="binding site" evidence="18">
    <location>
        <position position="946"/>
    </location>
    <ligand>
        <name>Mg(2+)</name>
        <dbReference type="ChEBI" id="CHEBI:18420"/>
    </ligand>
</feature>
<evidence type="ECO:0000256" key="9">
    <source>
        <dbReference type="ARBA" id="ARBA00022840"/>
    </source>
</evidence>
<reference evidence="23" key="3">
    <citation type="submission" date="2025-09" db="UniProtKB">
        <authorList>
            <consortium name="Ensembl"/>
        </authorList>
    </citation>
    <scope>IDENTIFICATION</scope>
</reference>
<dbReference type="PANTHER" id="PTHR24092">
    <property type="entry name" value="PROBABLE PHOSPHOLIPID-TRANSPORTING ATPASE"/>
    <property type="match status" value="1"/>
</dbReference>
<feature type="transmembrane region" description="Helical" evidence="19">
    <location>
        <begin position="1118"/>
        <end position="1136"/>
    </location>
</feature>
<keyword evidence="10 18" id="KW-0460">Magnesium</keyword>
<feature type="compositionally biased region" description="Low complexity" evidence="20">
    <location>
        <begin position="572"/>
        <end position="582"/>
    </location>
</feature>
<dbReference type="GeneTree" id="ENSGT00940000156728"/>
<feature type="binding site" evidence="18">
    <location>
        <position position="950"/>
    </location>
    <ligand>
        <name>Mg(2+)</name>
        <dbReference type="ChEBI" id="CHEBI:18420"/>
    </ligand>
</feature>
<evidence type="ECO:0000313" key="23">
    <source>
        <dbReference type="Ensembl" id="ENSACAP00000029035.1"/>
    </source>
</evidence>
<evidence type="ECO:0000259" key="22">
    <source>
        <dbReference type="Pfam" id="PF16212"/>
    </source>
</evidence>
<evidence type="ECO:0000256" key="8">
    <source>
        <dbReference type="ARBA" id="ARBA00022824"/>
    </source>
</evidence>
<dbReference type="SUPFAM" id="SSF81653">
    <property type="entry name" value="Calcium ATPase, transduction domain A"/>
    <property type="match status" value="1"/>
</dbReference>
<dbReference type="InParanoid" id="A0A803T1E5"/>
<evidence type="ECO:0000256" key="7">
    <source>
        <dbReference type="ARBA" id="ARBA00022741"/>
    </source>
</evidence>
<feature type="transmembrane region" description="Helical" evidence="19">
    <location>
        <begin position="1260"/>
        <end position="1281"/>
    </location>
</feature>
<feature type="binding site" evidence="17">
    <location>
        <position position="920"/>
    </location>
    <ligand>
        <name>ATP</name>
        <dbReference type="ChEBI" id="CHEBI:30616"/>
    </ligand>
</feature>
<dbReference type="FunFam" id="2.70.150.10:FF:000022">
    <property type="entry name" value="Phospholipid-transporting ATPase"/>
    <property type="match status" value="1"/>
</dbReference>
<keyword evidence="24" id="KW-1185">Reference proteome</keyword>
<dbReference type="Proteomes" id="UP000001646">
    <property type="component" value="Unplaced"/>
</dbReference>
<dbReference type="SUPFAM" id="SSF81665">
    <property type="entry name" value="Calcium ATPase, transmembrane domain M"/>
    <property type="match status" value="1"/>
</dbReference>
<dbReference type="Pfam" id="PF16212">
    <property type="entry name" value="PhoLip_ATPase_C"/>
    <property type="match status" value="1"/>
</dbReference>
<dbReference type="PROSITE" id="PS00154">
    <property type="entry name" value="ATPASE_E1_E2"/>
    <property type="match status" value="1"/>
</dbReference>
<dbReference type="Ensembl" id="ENSACAT00000047842.1">
    <property type="protein sequence ID" value="ENSACAP00000029035.1"/>
    <property type="gene ID" value="ENSACAG00000007038.4"/>
</dbReference>
<dbReference type="GO" id="GO:1990531">
    <property type="term" value="C:phospholipid-translocating ATPase complex"/>
    <property type="evidence" value="ECO:0007669"/>
    <property type="project" value="UniProtKB-ARBA"/>
</dbReference>
<keyword evidence="12 19" id="KW-1133">Transmembrane helix</keyword>
<feature type="transmembrane region" description="Helical" evidence="19">
    <location>
        <begin position="1213"/>
        <end position="1235"/>
    </location>
</feature>
<dbReference type="FunFam" id="3.40.50.1000:FF:000001">
    <property type="entry name" value="Phospholipid-transporting ATPase IC"/>
    <property type="match status" value="1"/>
</dbReference>
<feature type="binding site" evidence="17">
    <location>
        <position position="712"/>
    </location>
    <ligand>
        <name>ATP</name>
        <dbReference type="ChEBI" id="CHEBI:30616"/>
    </ligand>
</feature>
<evidence type="ECO:0000256" key="1">
    <source>
        <dbReference type="ARBA" id="ARBA00001946"/>
    </source>
</evidence>
<feature type="binding site" evidence="17">
    <location>
        <position position="646"/>
    </location>
    <ligand>
        <name>ATP</name>
        <dbReference type="ChEBI" id="CHEBI:30616"/>
    </ligand>
</feature>
<evidence type="ECO:0000256" key="6">
    <source>
        <dbReference type="ARBA" id="ARBA00022723"/>
    </source>
</evidence>
<evidence type="ECO:0000256" key="12">
    <source>
        <dbReference type="ARBA" id="ARBA00022989"/>
    </source>
</evidence>
<dbReference type="InterPro" id="IPR032630">
    <property type="entry name" value="P_typ_ATPase_c"/>
</dbReference>
<dbReference type="InterPro" id="IPR036412">
    <property type="entry name" value="HAD-like_sf"/>
</dbReference>
<keyword evidence="13 19" id="KW-0472">Membrane</keyword>
<protein>
    <recommendedName>
        <fullName evidence="19">Phospholipid-transporting ATPase</fullName>
        <ecNumber evidence="19">7.6.2.1</ecNumber>
    </recommendedName>
</protein>
<dbReference type="InterPro" id="IPR032631">
    <property type="entry name" value="P-type_ATPase_N"/>
</dbReference>
<feature type="region of interest" description="Disordered" evidence="20">
    <location>
        <begin position="559"/>
        <end position="595"/>
    </location>
</feature>
<evidence type="ECO:0000256" key="10">
    <source>
        <dbReference type="ARBA" id="ARBA00022842"/>
    </source>
</evidence>
<dbReference type="GO" id="GO:0045332">
    <property type="term" value="P:phospholipid translocation"/>
    <property type="evidence" value="ECO:0000318"/>
    <property type="project" value="GO_Central"/>
</dbReference>
<organism evidence="23 24">
    <name type="scientific">Anolis carolinensis</name>
    <name type="common">Green anole</name>
    <name type="synonym">American chameleon</name>
    <dbReference type="NCBI Taxonomy" id="28377"/>
    <lineage>
        <taxon>Eukaryota</taxon>
        <taxon>Metazoa</taxon>
        <taxon>Chordata</taxon>
        <taxon>Craniata</taxon>
        <taxon>Vertebrata</taxon>
        <taxon>Euteleostomi</taxon>
        <taxon>Lepidosauria</taxon>
        <taxon>Squamata</taxon>
        <taxon>Bifurcata</taxon>
        <taxon>Unidentata</taxon>
        <taxon>Episquamata</taxon>
        <taxon>Toxicofera</taxon>
        <taxon>Iguania</taxon>
        <taxon>Dactyloidae</taxon>
        <taxon>Anolis</taxon>
    </lineage>
</organism>
<keyword evidence="6 18" id="KW-0479">Metal-binding</keyword>
<evidence type="ECO:0000256" key="20">
    <source>
        <dbReference type="SAM" id="MobiDB-lite"/>
    </source>
</evidence>
<feature type="binding site" evidence="17">
    <location>
        <position position="407"/>
    </location>
    <ligand>
        <name>ATP</name>
        <dbReference type="ChEBI" id="CHEBI:30616"/>
    </ligand>
</feature>
<dbReference type="PANTHER" id="PTHR24092:SF84">
    <property type="entry name" value="PHOSPHOLIPID-TRANSPORTING ATPASE VD"/>
    <property type="match status" value="1"/>
</dbReference>
<dbReference type="Gene3D" id="3.40.50.1000">
    <property type="entry name" value="HAD superfamily/HAD-like"/>
    <property type="match status" value="2"/>
</dbReference>
<feature type="transmembrane region" description="Helical" evidence="19">
    <location>
        <begin position="1148"/>
        <end position="1168"/>
    </location>
</feature>
<evidence type="ECO:0000259" key="21">
    <source>
        <dbReference type="Pfam" id="PF16209"/>
    </source>
</evidence>
<keyword evidence="7 17" id="KW-0547">Nucleotide-binding</keyword>
<feature type="transmembrane region" description="Helical" evidence="19">
    <location>
        <begin position="1086"/>
        <end position="1106"/>
    </location>
</feature>
<feature type="binding site" evidence="17">
    <location>
        <position position="950"/>
    </location>
    <ligand>
        <name>ATP</name>
        <dbReference type="ChEBI" id="CHEBI:30616"/>
    </ligand>
</feature>
<feature type="binding site" evidence="17">
    <location>
        <position position="926"/>
    </location>
    <ligand>
        <name>ATP</name>
        <dbReference type="ChEBI" id="CHEBI:30616"/>
    </ligand>
</feature>
<comment type="subcellular location">
    <subcellularLocation>
        <location evidence="2">Endomembrane system</location>
        <topology evidence="2">Multi-pass membrane protein</topology>
    </subcellularLocation>
    <subcellularLocation>
        <location evidence="3">Endoplasmic reticulum membrane</location>
    </subcellularLocation>
    <subcellularLocation>
        <location evidence="19">Membrane</location>
        <topology evidence="19">Multi-pass membrane protein</topology>
    </subcellularLocation>
</comment>
<dbReference type="FunFam" id="3.40.1110.10:FF:000009">
    <property type="entry name" value="Phospholipid-transporting ATPase"/>
    <property type="match status" value="1"/>
</dbReference>
<reference evidence="23" key="2">
    <citation type="submission" date="2025-08" db="UniProtKB">
        <authorList>
            <consortium name="Ensembl"/>
        </authorList>
    </citation>
    <scope>IDENTIFICATION</scope>
</reference>
<dbReference type="SFLD" id="SFLDS00003">
    <property type="entry name" value="Haloacid_Dehalogenase"/>
    <property type="match status" value="1"/>
</dbReference>
<dbReference type="GO" id="GO:0016887">
    <property type="term" value="F:ATP hydrolysis activity"/>
    <property type="evidence" value="ECO:0007669"/>
    <property type="project" value="InterPro"/>
</dbReference>
<evidence type="ECO:0000256" key="16">
    <source>
        <dbReference type="PIRSR" id="PIRSR606539-1"/>
    </source>
</evidence>
<accession>A0A803T1E5</accession>
<comment type="cofactor">
    <cofactor evidence="1 18">
        <name>Mg(2+)</name>
        <dbReference type="ChEBI" id="CHEBI:18420"/>
    </cofactor>
</comment>
<feature type="transmembrane region" description="Helical" evidence="19">
    <location>
        <begin position="1004"/>
        <end position="1023"/>
    </location>
</feature>
<dbReference type="EC" id="7.6.2.1" evidence="19"/>
<comment type="similarity">
    <text evidence="4 19">Belongs to the cation transport ATPase (P-type) (TC 3.A.3) family. Type IV subfamily.</text>
</comment>